<proteinExistence type="inferred from homology"/>
<comment type="similarity">
    <text evidence="1">Belongs to the band 7/mec-2 family. HflK subfamily.</text>
</comment>
<dbReference type="SMART" id="SM00244">
    <property type="entry name" value="PHB"/>
    <property type="match status" value="1"/>
</dbReference>
<evidence type="ECO:0000256" key="1">
    <source>
        <dbReference type="ARBA" id="ARBA00006971"/>
    </source>
</evidence>
<keyword evidence="2" id="KW-0812">Transmembrane</keyword>
<keyword evidence="5" id="KW-1185">Reference proteome</keyword>
<organism evidence="4 5">
    <name type="scientific">Geodia barretti</name>
    <name type="common">Barrett's horny sponge</name>
    <dbReference type="NCBI Taxonomy" id="519541"/>
    <lineage>
        <taxon>Eukaryota</taxon>
        <taxon>Metazoa</taxon>
        <taxon>Porifera</taxon>
        <taxon>Demospongiae</taxon>
        <taxon>Heteroscleromorpha</taxon>
        <taxon>Tetractinellida</taxon>
        <taxon>Astrophorina</taxon>
        <taxon>Geodiidae</taxon>
        <taxon>Geodia</taxon>
    </lineage>
</organism>
<sequence>MFTPGGGQQPPRQPEFDLEQLLGRVRGIFGGAGGRLSGGNLSILIIAVVALLAIIWAATGVYTVSPGENAALRLFGAVQGAPVSEEGLHWWWPTPAGKKDVLLVTETRRMELGFRSNDAAVNTPFLDEALMISGDLNIVDVQMVVQYRISNLNNFLFKVDDPGEPVRLIPEGRPDGRTLKDGAEAALRLVVGQRSIDDVLVRGRELVETDTRERLQDILDEYEAGIEVISVQLQDVKAPEEVRDAFDDVLRGRQERETRINQALAYEAEIIPRARGDAERIIEASEAFKRARIETANGEAQRFESVRNEYQSSPEVTRQRLYLEALENVFPRVTKIIVDPDTEPVLILGQDGNVIPAPIGPPGP</sequence>
<feature type="transmembrane region" description="Helical" evidence="2">
    <location>
        <begin position="41"/>
        <end position="64"/>
    </location>
</feature>
<reference evidence="4" key="1">
    <citation type="submission" date="2023-03" db="EMBL/GenBank/DDBJ databases">
        <authorList>
            <person name="Steffen K."/>
            <person name="Cardenas P."/>
        </authorList>
    </citation>
    <scope>NUCLEOTIDE SEQUENCE</scope>
</reference>
<feature type="domain" description="Band 7" evidence="3">
    <location>
        <begin position="59"/>
        <end position="250"/>
    </location>
</feature>
<accession>A0AA35T2I3</accession>
<evidence type="ECO:0000313" key="4">
    <source>
        <dbReference type="EMBL" id="CAI8039932.1"/>
    </source>
</evidence>
<dbReference type="NCBIfam" id="TIGR01933">
    <property type="entry name" value="hflK"/>
    <property type="match status" value="1"/>
</dbReference>
<comment type="caution">
    <text evidence="4">The sequence shown here is derived from an EMBL/GenBank/DDBJ whole genome shotgun (WGS) entry which is preliminary data.</text>
</comment>
<evidence type="ECO:0000259" key="3">
    <source>
        <dbReference type="SMART" id="SM00244"/>
    </source>
</evidence>
<dbReference type="InterPro" id="IPR001107">
    <property type="entry name" value="Band_7"/>
</dbReference>
<protein>
    <submittedName>
        <fullName evidence="4">Protein HflK</fullName>
    </submittedName>
</protein>
<keyword evidence="2" id="KW-1133">Transmembrane helix</keyword>
<keyword evidence="2" id="KW-0472">Membrane</keyword>
<dbReference type="AlphaFoldDB" id="A0AA35T2I3"/>
<dbReference type="PANTHER" id="PTHR42911:SF1">
    <property type="entry name" value="MODULATOR OF FTSH PROTEASE HFLC"/>
    <property type="match status" value="1"/>
</dbReference>
<evidence type="ECO:0000256" key="2">
    <source>
        <dbReference type="SAM" id="Phobius"/>
    </source>
</evidence>
<dbReference type="SUPFAM" id="SSF117892">
    <property type="entry name" value="Band 7/SPFH domain"/>
    <property type="match status" value="1"/>
</dbReference>
<name>A0AA35T2I3_GEOBA</name>
<dbReference type="Pfam" id="PF01145">
    <property type="entry name" value="Band_7"/>
    <property type="match status" value="1"/>
</dbReference>
<dbReference type="InterPro" id="IPR036013">
    <property type="entry name" value="Band_7/SPFH_dom_sf"/>
</dbReference>
<dbReference type="Proteomes" id="UP001174909">
    <property type="component" value="Unassembled WGS sequence"/>
</dbReference>
<gene>
    <name evidence="4" type="ORF">GBAR_LOCUS22270</name>
</gene>
<dbReference type="Gene3D" id="3.30.479.30">
    <property type="entry name" value="Band 7 domain"/>
    <property type="match status" value="1"/>
</dbReference>
<dbReference type="InterPro" id="IPR010201">
    <property type="entry name" value="HflK"/>
</dbReference>
<dbReference type="EMBL" id="CASHTH010003070">
    <property type="protein sequence ID" value="CAI8039932.1"/>
    <property type="molecule type" value="Genomic_DNA"/>
</dbReference>
<dbReference type="CDD" id="cd03404">
    <property type="entry name" value="SPFH_HflK"/>
    <property type="match status" value="1"/>
</dbReference>
<dbReference type="GO" id="GO:0016020">
    <property type="term" value="C:membrane"/>
    <property type="evidence" value="ECO:0007669"/>
    <property type="project" value="InterPro"/>
</dbReference>
<evidence type="ECO:0000313" key="5">
    <source>
        <dbReference type="Proteomes" id="UP001174909"/>
    </source>
</evidence>
<dbReference type="PANTHER" id="PTHR42911">
    <property type="entry name" value="MODULATOR OF FTSH PROTEASE HFLC"/>
    <property type="match status" value="1"/>
</dbReference>